<keyword evidence="2" id="KW-0805">Transcription regulation</keyword>
<evidence type="ECO:0000259" key="7">
    <source>
        <dbReference type="Pfam" id="PF00808"/>
    </source>
</evidence>
<keyword evidence="8" id="KW-1185">Reference proteome</keyword>
<dbReference type="InterPro" id="IPR050568">
    <property type="entry name" value="Transcr_DNA_Rep_Reg"/>
</dbReference>
<dbReference type="GO" id="GO:0046982">
    <property type="term" value="F:protein heterodimerization activity"/>
    <property type="evidence" value="ECO:0007669"/>
    <property type="project" value="InterPro"/>
</dbReference>
<evidence type="ECO:0000256" key="5">
    <source>
        <dbReference type="ARBA" id="ARBA00023242"/>
    </source>
</evidence>
<dbReference type="CDD" id="cd22908">
    <property type="entry name" value="HFD_NFYC-like"/>
    <property type="match status" value="1"/>
</dbReference>
<evidence type="ECO:0000313" key="9">
    <source>
        <dbReference type="WBParaSite" id="Pan_g10949.t1"/>
    </source>
</evidence>
<dbReference type="GO" id="GO:0016602">
    <property type="term" value="C:CCAAT-binding factor complex"/>
    <property type="evidence" value="ECO:0007669"/>
    <property type="project" value="TreeGrafter"/>
</dbReference>
<evidence type="ECO:0000256" key="1">
    <source>
        <dbReference type="ARBA" id="ARBA00004123"/>
    </source>
</evidence>
<dbReference type="AlphaFoldDB" id="A0A7E4ZQF3"/>
<dbReference type="PANTHER" id="PTHR10252:SF8">
    <property type="entry name" value="NUCLEAR TRANSCRIPTION FACTOR Y SUBUNIT GAMMA"/>
    <property type="match status" value="1"/>
</dbReference>
<protein>
    <submittedName>
        <fullName evidence="9">CBFD_NFYB_HMF domain-containing protein</fullName>
    </submittedName>
</protein>
<sequence>MSSPEPDDGIDSASELRLKRFTEICLERVKNLTPTEVREYGKKLELPLARIKKIMKIDELATNQMISSESPLILAVAAEFLVEEMTLRAWIHANQHRRKTIQKSDVAASIAGCEMFDFLIDIVPRDEPVKTRGASSHSAANDQDQVNHADMSMLQQLDAGQFYYATNEHQQIELPLPNGQIELGQPMPFSAVPGEQIILMTDNGEQVHLLVNPTEQQQQ</sequence>
<feature type="domain" description="Transcription factor CBF/NF-Y/archaeal histone" evidence="7">
    <location>
        <begin position="45"/>
        <end position="108"/>
    </location>
</feature>
<dbReference type="SUPFAM" id="SSF47113">
    <property type="entry name" value="Histone-fold"/>
    <property type="match status" value="1"/>
</dbReference>
<evidence type="ECO:0000256" key="2">
    <source>
        <dbReference type="ARBA" id="ARBA00023015"/>
    </source>
</evidence>
<keyword evidence="4" id="KW-0804">Transcription</keyword>
<dbReference type="InterPro" id="IPR003958">
    <property type="entry name" value="CBFA_NFYB_domain"/>
</dbReference>
<dbReference type="Proteomes" id="UP000492821">
    <property type="component" value="Unassembled WGS sequence"/>
</dbReference>
<comment type="subcellular location">
    <subcellularLocation>
        <location evidence="1">Nucleus</location>
    </subcellularLocation>
</comment>
<dbReference type="PANTHER" id="PTHR10252">
    <property type="entry name" value="HISTONE-LIKE TRANSCRIPTION FACTOR CCAAT-RELATED"/>
    <property type="match status" value="1"/>
</dbReference>
<reference evidence="8" key="1">
    <citation type="journal article" date="2013" name="Genetics">
        <title>The draft genome and transcriptome of Panagrellus redivivus are shaped by the harsh demands of a free-living lifestyle.</title>
        <authorList>
            <person name="Srinivasan J."/>
            <person name="Dillman A.R."/>
            <person name="Macchietto M.G."/>
            <person name="Heikkinen L."/>
            <person name="Lakso M."/>
            <person name="Fracchia K.M."/>
            <person name="Antoshechkin I."/>
            <person name="Mortazavi A."/>
            <person name="Wong G."/>
            <person name="Sternberg P.W."/>
        </authorList>
    </citation>
    <scope>NUCLEOTIDE SEQUENCE [LARGE SCALE GENOMIC DNA]</scope>
    <source>
        <strain evidence="8">MT8872</strain>
    </source>
</reference>
<dbReference type="Gene3D" id="1.10.20.10">
    <property type="entry name" value="Histone, subunit A"/>
    <property type="match status" value="1"/>
</dbReference>
<dbReference type="GO" id="GO:0000978">
    <property type="term" value="F:RNA polymerase II cis-regulatory region sequence-specific DNA binding"/>
    <property type="evidence" value="ECO:0007669"/>
    <property type="project" value="TreeGrafter"/>
</dbReference>
<comment type="similarity">
    <text evidence="6">Belongs to the NFYC/HAP5 subunit family.</text>
</comment>
<accession>A0A7E4ZQF3</accession>
<dbReference type="InterPro" id="IPR009072">
    <property type="entry name" value="Histone-fold"/>
</dbReference>
<evidence type="ECO:0000256" key="6">
    <source>
        <dbReference type="ARBA" id="ARBA00038129"/>
    </source>
</evidence>
<name>A0A7E4ZQF3_PANRE</name>
<keyword evidence="3" id="KW-0238">DNA-binding</keyword>
<evidence type="ECO:0000313" key="8">
    <source>
        <dbReference type="Proteomes" id="UP000492821"/>
    </source>
</evidence>
<keyword evidence="5" id="KW-0539">Nucleus</keyword>
<evidence type="ECO:0000256" key="3">
    <source>
        <dbReference type="ARBA" id="ARBA00023125"/>
    </source>
</evidence>
<evidence type="ECO:0000256" key="4">
    <source>
        <dbReference type="ARBA" id="ARBA00023163"/>
    </source>
</evidence>
<dbReference type="WBParaSite" id="Pan_g10949.t1">
    <property type="protein sequence ID" value="Pan_g10949.t1"/>
    <property type="gene ID" value="Pan_g10949"/>
</dbReference>
<dbReference type="GO" id="GO:0001228">
    <property type="term" value="F:DNA-binding transcription activator activity, RNA polymerase II-specific"/>
    <property type="evidence" value="ECO:0007669"/>
    <property type="project" value="TreeGrafter"/>
</dbReference>
<proteinExistence type="inferred from homology"/>
<organism evidence="8 9">
    <name type="scientific">Panagrellus redivivus</name>
    <name type="common">Microworm</name>
    <dbReference type="NCBI Taxonomy" id="6233"/>
    <lineage>
        <taxon>Eukaryota</taxon>
        <taxon>Metazoa</taxon>
        <taxon>Ecdysozoa</taxon>
        <taxon>Nematoda</taxon>
        <taxon>Chromadorea</taxon>
        <taxon>Rhabditida</taxon>
        <taxon>Tylenchina</taxon>
        <taxon>Panagrolaimomorpha</taxon>
        <taxon>Panagrolaimoidea</taxon>
        <taxon>Panagrolaimidae</taxon>
        <taxon>Panagrellus</taxon>
    </lineage>
</organism>
<dbReference type="FunFam" id="1.10.20.10:FF:000062">
    <property type="entry name" value="Nuclear transcription factor Y subunit C"/>
    <property type="match status" value="1"/>
</dbReference>
<reference evidence="9" key="2">
    <citation type="submission" date="2020-10" db="UniProtKB">
        <authorList>
            <consortium name="WormBaseParasite"/>
        </authorList>
    </citation>
    <scope>IDENTIFICATION</scope>
</reference>
<dbReference type="Pfam" id="PF00808">
    <property type="entry name" value="CBFD_NFYB_HMF"/>
    <property type="match status" value="1"/>
</dbReference>